<accession>A0A0F9BVI4</accession>
<evidence type="ECO:0000256" key="1">
    <source>
        <dbReference type="SAM" id="Phobius"/>
    </source>
</evidence>
<feature type="domain" description="Type 4 fimbrial biogenesis protein PilX N-terminal" evidence="2">
    <location>
        <begin position="10"/>
        <end position="59"/>
    </location>
</feature>
<name>A0A0F9BVI4_9ZZZZ</name>
<keyword evidence="1" id="KW-0812">Transmembrane</keyword>
<keyword evidence="1" id="KW-0472">Membrane</keyword>
<evidence type="ECO:0000313" key="3">
    <source>
        <dbReference type="EMBL" id="KKL25940.1"/>
    </source>
</evidence>
<gene>
    <name evidence="3" type="ORF">LCGC14_2400260</name>
</gene>
<keyword evidence="1" id="KW-1133">Transmembrane helix</keyword>
<dbReference type="AlphaFoldDB" id="A0A0F9BVI4"/>
<feature type="transmembrane region" description="Helical" evidence="1">
    <location>
        <begin position="12"/>
        <end position="33"/>
    </location>
</feature>
<proteinExistence type="predicted"/>
<feature type="non-terminal residue" evidence="3">
    <location>
        <position position="369"/>
    </location>
</feature>
<sequence>MKHRHINNQKGIALVLVLMLVAVGTILGMGLIASSTVRVIGAQNLVHAARAHYLAESGLSHALHVLKSDPESLIGSAATPLGPYYLQDDQDCYYFYSTQDAFNSNVYYLTAKSYVNGLSRRASYTVFCQRQRLNKLTQSVLIGGSAVALPDSLTVNGDIQSNGGRLSNYASIVGDVYCRGVVFDPFGRVDGEITMGADEVPLPTIITDNYKLYRLWGRNNAANERVTNEFLSNDPLNQGGSVNPDNTGGVVWLKPQSGDSVAISNGVDFQGTIIIEGDLTLSGSGIKMVAVRGFPAIVATGKILIADNADAEITGTVIAGGGIVPLGSDAAGSATTIDGALVAQTVGYGWRLDGDHVLNYVKARTELYD</sequence>
<comment type="caution">
    <text evidence="3">The sequence shown here is derived from an EMBL/GenBank/DDBJ whole genome shotgun (WGS) entry which is preliminary data.</text>
</comment>
<dbReference type="EMBL" id="LAZR01036024">
    <property type="protein sequence ID" value="KKL25940.1"/>
    <property type="molecule type" value="Genomic_DNA"/>
</dbReference>
<dbReference type="Pfam" id="PF14341">
    <property type="entry name" value="PilX_N"/>
    <property type="match status" value="1"/>
</dbReference>
<dbReference type="InterPro" id="IPR025746">
    <property type="entry name" value="PilX_N_dom"/>
</dbReference>
<organism evidence="3">
    <name type="scientific">marine sediment metagenome</name>
    <dbReference type="NCBI Taxonomy" id="412755"/>
    <lineage>
        <taxon>unclassified sequences</taxon>
        <taxon>metagenomes</taxon>
        <taxon>ecological metagenomes</taxon>
    </lineage>
</organism>
<protein>
    <recommendedName>
        <fullName evidence="2">Type 4 fimbrial biogenesis protein PilX N-terminal domain-containing protein</fullName>
    </recommendedName>
</protein>
<evidence type="ECO:0000259" key="2">
    <source>
        <dbReference type="Pfam" id="PF14341"/>
    </source>
</evidence>
<reference evidence="3" key="1">
    <citation type="journal article" date="2015" name="Nature">
        <title>Complex archaea that bridge the gap between prokaryotes and eukaryotes.</title>
        <authorList>
            <person name="Spang A."/>
            <person name="Saw J.H."/>
            <person name="Jorgensen S.L."/>
            <person name="Zaremba-Niedzwiedzka K."/>
            <person name="Martijn J."/>
            <person name="Lind A.E."/>
            <person name="van Eijk R."/>
            <person name="Schleper C."/>
            <person name="Guy L."/>
            <person name="Ettema T.J."/>
        </authorList>
    </citation>
    <scope>NUCLEOTIDE SEQUENCE</scope>
</reference>